<evidence type="ECO:0000256" key="1">
    <source>
        <dbReference type="SAM" id="Phobius"/>
    </source>
</evidence>
<dbReference type="Proteomes" id="UP001596303">
    <property type="component" value="Unassembled WGS sequence"/>
</dbReference>
<keyword evidence="1" id="KW-1133">Transmembrane helix</keyword>
<keyword evidence="3" id="KW-1185">Reference proteome</keyword>
<dbReference type="EMBL" id="JBHSSW010000003">
    <property type="protein sequence ID" value="MFC6196878.1"/>
    <property type="molecule type" value="Genomic_DNA"/>
</dbReference>
<comment type="caution">
    <text evidence="2">The sequence shown here is derived from an EMBL/GenBank/DDBJ whole genome shotgun (WGS) entry which is preliminary data.</text>
</comment>
<dbReference type="RefSeq" id="WP_377374879.1">
    <property type="nucleotide sequence ID" value="NZ_JBHSSW010000003.1"/>
</dbReference>
<protein>
    <submittedName>
        <fullName evidence="2">Uncharacterized protein</fullName>
    </submittedName>
</protein>
<keyword evidence="1" id="KW-0472">Membrane</keyword>
<proteinExistence type="predicted"/>
<reference evidence="3" key="1">
    <citation type="journal article" date="2019" name="Int. J. Syst. Evol. Microbiol.">
        <title>The Global Catalogue of Microorganisms (GCM) 10K type strain sequencing project: providing services to taxonomists for standard genome sequencing and annotation.</title>
        <authorList>
            <consortium name="The Broad Institute Genomics Platform"/>
            <consortium name="The Broad Institute Genome Sequencing Center for Infectious Disease"/>
            <person name="Wu L."/>
            <person name="Ma J."/>
        </authorList>
    </citation>
    <scope>NUCLEOTIDE SEQUENCE [LARGE SCALE GENOMIC DNA]</scope>
    <source>
        <strain evidence="3">CGMCC-1.15741</strain>
    </source>
</reference>
<name>A0ABW1S6R1_9PROT</name>
<gene>
    <name evidence="2" type="ORF">ACFQDM_02245</name>
</gene>
<sequence length="56" mass="6552">MSSWKRWLLAVVGAFAILVLIFLLFQVGDWSVRNYYIDDCLDRGGAWDYSRDACQF</sequence>
<evidence type="ECO:0000313" key="2">
    <source>
        <dbReference type="EMBL" id="MFC6196878.1"/>
    </source>
</evidence>
<feature type="transmembrane region" description="Helical" evidence="1">
    <location>
        <begin position="7"/>
        <end position="25"/>
    </location>
</feature>
<accession>A0ABW1S6R1</accession>
<evidence type="ECO:0000313" key="3">
    <source>
        <dbReference type="Proteomes" id="UP001596303"/>
    </source>
</evidence>
<keyword evidence="1" id="KW-0812">Transmembrane</keyword>
<organism evidence="2 3">
    <name type="scientific">Ponticaulis profundi</name>
    <dbReference type="NCBI Taxonomy" id="2665222"/>
    <lineage>
        <taxon>Bacteria</taxon>
        <taxon>Pseudomonadati</taxon>
        <taxon>Pseudomonadota</taxon>
        <taxon>Alphaproteobacteria</taxon>
        <taxon>Hyphomonadales</taxon>
        <taxon>Hyphomonadaceae</taxon>
        <taxon>Ponticaulis</taxon>
    </lineage>
</organism>